<evidence type="ECO:0000256" key="1">
    <source>
        <dbReference type="SAM" id="Phobius"/>
    </source>
</evidence>
<dbReference type="EMBL" id="BLLK01000045">
    <property type="protein sequence ID" value="GFH52218.1"/>
    <property type="molecule type" value="Genomic_DNA"/>
</dbReference>
<feature type="transmembrane region" description="Helical" evidence="1">
    <location>
        <begin position="72"/>
        <end position="93"/>
    </location>
</feature>
<dbReference type="Gene3D" id="1.20.120.1760">
    <property type="match status" value="1"/>
</dbReference>
<evidence type="ECO:0000313" key="2">
    <source>
        <dbReference type="EMBL" id="GFH52218.1"/>
    </source>
</evidence>
<protein>
    <submittedName>
        <fullName evidence="2">Uncharacterized protein</fullName>
    </submittedName>
</protein>
<name>A0AAD3H6W7_9STRA</name>
<dbReference type="Proteomes" id="UP001054902">
    <property type="component" value="Unassembled WGS sequence"/>
</dbReference>
<dbReference type="InterPro" id="IPR043130">
    <property type="entry name" value="CDP-OH_PTrfase_TM_dom"/>
</dbReference>
<feature type="transmembrane region" description="Helical" evidence="1">
    <location>
        <begin position="241"/>
        <end position="264"/>
    </location>
</feature>
<accession>A0AAD3H6W7</accession>
<proteinExistence type="predicted"/>
<reference evidence="2 3" key="1">
    <citation type="journal article" date="2021" name="Sci. Rep.">
        <title>The genome of the diatom Chaetoceros tenuissimus carries an ancient integrated fragment of an extant virus.</title>
        <authorList>
            <person name="Hongo Y."/>
            <person name="Kimura K."/>
            <person name="Takaki Y."/>
            <person name="Yoshida Y."/>
            <person name="Baba S."/>
            <person name="Kobayashi G."/>
            <person name="Nagasaki K."/>
            <person name="Hano T."/>
            <person name="Tomaru Y."/>
        </authorList>
    </citation>
    <scope>NUCLEOTIDE SEQUENCE [LARGE SCALE GENOMIC DNA]</scope>
    <source>
        <strain evidence="2 3">NIES-3715</strain>
    </source>
</reference>
<keyword evidence="1" id="KW-1133">Transmembrane helix</keyword>
<keyword evidence="3" id="KW-1185">Reference proteome</keyword>
<evidence type="ECO:0000313" key="3">
    <source>
        <dbReference type="Proteomes" id="UP001054902"/>
    </source>
</evidence>
<organism evidence="2 3">
    <name type="scientific">Chaetoceros tenuissimus</name>
    <dbReference type="NCBI Taxonomy" id="426638"/>
    <lineage>
        <taxon>Eukaryota</taxon>
        <taxon>Sar</taxon>
        <taxon>Stramenopiles</taxon>
        <taxon>Ochrophyta</taxon>
        <taxon>Bacillariophyta</taxon>
        <taxon>Coscinodiscophyceae</taxon>
        <taxon>Chaetocerotophycidae</taxon>
        <taxon>Chaetocerotales</taxon>
        <taxon>Chaetocerotaceae</taxon>
        <taxon>Chaetoceros</taxon>
    </lineage>
</organism>
<comment type="caution">
    <text evidence="2">The sequence shown here is derived from an EMBL/GenBank/DDBJ whole genome shotgun (WGS) entry which is preliminary data.</text>
</comment>
<gene>
    <name evidence="2" type="ORF">CTEN210_08694</name>
</gene>
<keyword evidence="1" id="KW-0472">Membrane</keyword>
<keyword evidence="1" id="KW-0812">Transmembrane</keyword>
<dbReference type="AlphaFoldDB" id="A0AAD3H6W7"/>
<sequence length="390" mass="42668">MTGKEGLITALIDLTNSLVEIYLANVIKPFLVLHEKFYKALNASLRALLDENAQSIPAWFTANFITYARTAFVIPCVLLIANGYTVLPALIILGTDFGDFLDGVVARFWVDRKEIEAVGANVEDVSNKDKPELKESWSVAHRSKSYGGFIDAVCDKAFVIPCWIAFMASIPDSTHLKILQYIVLWSLILTEISSGSIRFRAYYSTNGVPAPSVKGLDFSTSAVKADHIGKAKQTFEMFGSAFFILAPFRYLGLLLLAAAVPLAYESVRRKVKRRVIYVSGDVNKLDHNVLKFWKQAKGLGSKLIVGISSDDKDAVANASACESVDFVVANAPTEISKAFLDKMGVDYVLSSSTVAKISISQDLASHNCCLEMVDESTCTLVGSEKTEKSD</sequence>
<dbReference type="InterPro" id="IPR014729">
    <property type="entry name" value="Rossmann-like_a/b/a_fold"/>
</dbReference>
<dbReference type="Gene3D" id="3.40.50.620">
    <property type="entry name" value="HUPs"/>
    <property type="match status" value="1"/>
</dbReference>